<dbReference type="PANTHER" id="PTHR46797">
    <property type="entry name" value="HTH-TYPE TRANSCRIPTIONAL REGULATOR"/>
    <property type="match status" value="1"/>
</dbReference>
<dbReference type="RefSeq" id="WP_133608039.1">
    <property type="nucleotide sequence ID" value="NZ_SNXW01000003.1"/>
</dbReference>
<dbReference type="GO" id="GO:0003677">
    <property type="term" value="F:DNA binding"/>
    <property type="evidence" value="ECO:0007669"/>
    <property type="project" value="UniProtKB-KW"/>
</dbReference>
<evidence type="ECO:0000313" key="3">
    <source>
        <dbReference type="EMBL" id="TDP84787.1"/>
    </source>
</evidence>
<sequence>MVKRYHSAMARRLGRNIAAYRRRAALTQEQLAYRIDVEIATISRYETAAALPSLVTLERLAHTLHCSVAQLLDEKAPTRSDEIERVEAMIEPLDLDERVLVVNLLESAVAFVRQRKVGRPRKRPAKDGADLSRVLATQGEMIEGDAGADVGFVATHYVEEDVVKTDTADDPAGKHRPMN</sequence>
<dbReference type="PANTHER" id="PTHR46797:SF1">
    <property type="entry name" value="METHYLPHOSPHONATE SYNTHASE"/>
    <property type="match status" value="1"/>
</dbReference>
<dbReference type="OrthoDB" id="5524454at2"/>
<dbReference type="InterPro" id="IPR010982">
    <property type="entry name" value="Lambda_DNA-bd_dom_sf"/>
</dbReference>
<dbReference type="AlphaFoldDB" id="A0A4R6RG68"/>
<name>A0A4R6RG68_9BURK</name>
<dbReference type="EMBL" id="SNXW01000003">
    <property type="protein sequence ID" value="TDP84787.1"/>
    <property type="molecule type" value="Genomic_DNA"/>
</dbReference>
<keyword evidence="1" id="KW-0238">DNA-binding</keyword>
<dbReference type="GO" id="GO:0003700">
    <property type="term" value="F:DNA-binding transcription factor activity"/>
    <property type="evidence" value="ECO:0007669"/>
    <property type="project" value="TreeGrafter"/>
</dbReference>
<dbReference type="SUPFAM" id="SSF47413">
    <property type="entry name" value="lambda repressor-like DNA-binding domains"/>
    <property type="match status" value="1"/>
</dbReference>
<dbReference type="InterPro" id="IPR001387">
    <property type="entry name" value="Cro/C1-type_HTH"/>
</dbReference>
<dbReference type="GO" id="GO:0005829">
    <property type="term" value="C:cytosol"/>
    <property type="evidence" value="ECO:0007669"/>
    <property type="project" value="TreeGrafter"/>
</dbReference>
<organism evidence="3 4">
    <name type="scientific">Aquabacterium commune</name>
    <dbReference type="NCBI Taxonomy" id="70586"/>
    <lineage>
        <taxon>Bacteria</taxon>
        <taxon>Pseudomonadati</taxon>
        <taxon>Pseudomonadota</taxon>
        <taxon>Betaproteobacteria</taxon>
        <taxon>Burkholderiales</taxon>
        <taxon>Aquabacterium</taxon>
    </lineage>
</organism>
<dbReference type="Proteomes" id="UP000294593">
    <property type="component" value="Unassembled WGS sequence"/>
</dbReference>
<feature type="domain" description="HTH cro/C1-type" evidence="2">
    <location>
        <begin position="17"/>
        <end position="71"/>
    </location>
</feature>
<proteinExistence type="predicted"/>
<reference evidence="3 4" key="1">
    <citation type="submission" date="2019-03" db="EMBL/GenBank/DDBJ databases">
        <title>Genomic Encyclopedia of Type Strains, Phase IV (KMG-IV): sequencing the most valuable type-strain genomes for metagenomic binning, comparative biology and taxonomic classification.</title>
        <authorList>
            <person name="Goeker M."/>
        </authorList>
    </citation>
    <scope>NUCLEOTIDE SEQUENCE [LARGE SCALE GENOMIC DNA]</scope>
    <source>
        <strain evidence="3 4">DSM 11901</strain>
    </source>
</reference>
<dbReference type="SMART" id="SM00530">
    <property type="entry name" value="HTH_XRE"/>
    <property type="match status" value="1"/>
</dbReference>
<dbReference type="CDD" id="cd00093">
    <property type="entry name" value="HTH_XRE"/>
    <property type="match status" value="1"/>
</dbReference>
<dbReference type="PROSITE" id="PS50943">
    <property type="entry name" value="HTH_CROC1"/>
    <property type="match status" value="1"/>
</dbReference>
<evidence type="ECO:0000256" key="1">
    <source>
        <dbReference type="ARBA" id="ARBA00023125"/>
    </source>
</evidence>
<comment type="caution">
    <text evidence="3">The sequence shown here is derived from an EMBL/GenBank/DDBJ whole genome shotgun (WGS) entry which is preliminary data.</text>
</comment>
<dbReference type="InterPro" id="IPR050807">
    <property type="entry name" value="TransReg_Diox_bact_type"/>
</dbReference>
<keyword evidence="4" id="KW-1185">Reference proteome</keyword>
<accession>A0A4R6RG68</accession>
<dbReference type="Pfam" id="PF13560">
    <property type="entry name" value="HTH_31"/>
    <property type="match status" value="1"/>
</dbReference>
<evidence type="ECO:0000313" key="4">
    <source>
        <dbReference type="Proteomes" id="UP000294593"/>
    </source>
</evidence>
<dbReference type="Gene3D" id="1.10.260.40">
    <property type="entry name" value="lambda repressor-like DNA-binding domains"/>
    <property type="match status" value="1"/>
</dbReference>
<gene>
    <name evidence="3" type="ORF">EV672_103361</name>
</gene>
<protein>
    <submittedName>
        <fullName evidence="3">Transcriptional regulator with XRE-family HTH domain</fullName>
    </submittedName>
</protein>
<evidence type="ECO:0000259" key="2">
    <source>
        <dbReference type="PROSITE" id="PS50943"/>
    </source>
</evidence>